<protein>
    <submittedName>
        <fullName evidence="1">Uncharacterized protein</fullName>
    </submittedName>
</protein>
<dbReference type="EMBL" id="LN907858">
    <property type="protein sequence ID" value="CUU39550.1"/>
    <property type="molecule type" value="Genomic_DNA"/>
</dbReference>
<proteinExistence type="predicted"/>
<accession>A0A0S4PWG1</accession>
<dbReference type="Proteomes" id="UP000064525">
    <property type="component" value="Chromosome I"/>
</dbReference>
<sequence length="39" mass="4726">MRFANARSIIDYDRHYDSEVCALLYLGEYLEWLKSEEIL</sequence>
<gene>
    <name evidence="1" type="ORF">BN2458_PEG0664</name>
</gene>
<dbReference type="AlphaFoldDB" id="A0A0S4PWG1"/>
<dbReference type="PATRIC" id="fig|76936.10.peg.649"/>
<evidence type="ECO:0000313" key="1">
    <source>
        <dbReference type="EMBL" id="CUU39550.1"/>
    </source>
</evidence>
<organism evidence="1 2">
    <name type="scientific">Helicobacter typhlonius</name>
    <dbReference type="NCBI Taxonomy" id="76936"/>
    <lineage>
        <taxon>Bacteria</taxon>
        <taxon>Pseudomonadati</taxon>
        <taxon>Campylobacterota</taxon>
        <taxon>Epsilonproteobacteria</taxon>
        <taxon>Campylobacterales</taxon>
        <taxon>Helicobacteraceae</taxon>
        <taxon>Helicobacter</taxon>
    </lineage>
</organism>
<evidence type="ECO:0000313" key="2">
    <source>
        <dbReference type="Proteomes" id="UP000064525"/>
    </source>
</evidence>
<reference evidence="2" key="1">
    <citation type="submission" date="2015-11" db="EMBL/GenBank/DDBJ databases">
        <authorList>
            <person name="Anvar S.Y."/>
        </authorList>
    </citation>
    <scope>NUCLEOTIDE SEQUENCE [LARGE SCALE GENOMIC DNA]</scope>
</reference>
<name>A0A0S4PWG1_9HELI</name>
<dbReference type="KEGG" id="hty:BN2458_PEG0664"/>